<dbReference type="GeneID" id="94832706"/>
<evidence type="ECO:0000256" key="8">
    <source>
        <dbReference type="ARBA" id="ARBA00037841"/>
    </source>
</evidence>
<keyword evidence="2" id="KW-0963">Cytoplasm</keyword>
<dbReference type="InterPro" id="IPR039750">
    <property type="entry name" value="DRC1/DRC2"/>
</dbReference>
<organism evidence="14 15">
    <name type="scientific">Tritrichomonas foetus</name>
    <dbReference type="NCBI Taxonomy" id="1144522"/>
    <lineage>
        <taxon>Eukaryota</taxon>
        <taxon>Metamonada</taxon>
        <taxon>Parabasalia</taxon>
        <taxon>Tritrichomonadida</taxon>
        <taxon>Tritrichomonadidae</taxon>
        <taxon>Tritrichomonas</taxon>
    </lineage>
</organism>
<dbReference type="OrthoDB" id="7760980at2759"/>
<evidence type="ECO:0000256" key="5">
    <source>
        <dbReference type="ARBA" id="ARBA00023069"/>
    </source>
</evidence>
<evidence type="ECO:0000256" key="10">
    <source>
        <dbReference type="ARBA" id="ARBA00040899"/>
    </source>
</evidence>
<dbReference type="GO" id="GO:0060285">
    <property type="term" value="P:cilium-dependent cell motility"/>
    <property type="evidence" value="ECO:0007669"/>
    <property type="project" value="TreeGrafter"/>
</dbReference>
<dbReference type="VEuPathDB" id="TrichDB:TRFO_14757"/>
<evidence type="ECO:0000256" key="9">
    <source>
        <dbReference type="ARBA" id="ARBA00038424"/>
    </source>
</evidence>
<evidence type="ECO:0000313" key="14">
    <source>
        <dbReference type="EMBL" id="OHT14822.1"/>
    </source>
</evidence>
<dbReference type="GO" id="GO:0003352">
    <property type="term" value="P:regulation of cilium movement"/>
    <property type="evidence" value="ECO:0007669"/>
    <property type="project" value="TreeGrafter"/>
</dbReference>
<evidence type="ECO:0000256" key="3">
    <source>
        <dbReference type="ARBA" id="ARBA00022846"/>
    </source>
</evidence>
<dbReference type="InterPro" id="IPR039505">
    <property type="entry name" value="DRC1/2_N"/>
</dbReference>
<evidence type="ECO:0000313" key="15">
    <source>
        <dbReference type="Proteomes" id="UP000179807"/>
    </source>
</evidence>
<dbReference type="GO" id="GO:0005858">
    <property type="term" value="C:axonemal dynein complex"/>
    <property type="evidence" value="ECO:0007669"/>
    <property type="project" value="InterPro"/>
</dbReference>
<gene>
    <name evidence="14" type="ORF">TRFO_14757</name>
</gene>
<evidence type="ECO:0000259" key="13">
    <source>
        <dbReference type="Pfam" id="PF14772"/>
    </source>
</evidence>
<reference evidence="14" key="1">
    <citation type="submission" date="2016-10" db="EMBL/GenBank/DDBJ databases">
        <authorList>
            <person name="Benchimol M."/>
            <person name="Almeida L.G."/>
            <person name="Vasconcelos A.T."/>
            <person name="Perreira-Neves A."/>
            <person name="Rosa I.A."/>
            <person name="Tasca T."/>
            <person name="Bogo M.R."/>
            <person name="de Souza W."/>
        </authorList>
    </citation>
    <scope>NUCLEOTIDE SEQUENCE [LARGE SCALE GENOMIC DNA]</scope>
    <source>
        <strain evidence="14">K</strain>
    </source>
</reference>
<keyword evidence="3" id="KW-0282">Flagellum</keyword>
<comment type="similarity">
    <text evidence="9">Belongs to the DRC2 family.</text>
</comment>
<comment type="subcellular location">
    <subcellularLocation>
        <location evidence="1">Cytoplasm</location>
        <location evidence="1">Cytoskeleton</location>
        <location evidence="1">Flagellum axoneme</location>
    </subcellularLocation>
    <subcellularLocation>
        <location evidence="8">Cytoplasm</location>
        <location evidence="8">Cytoskeleton</location>
        <location evidence="8">Flagellum basal body</location>
    </subcellularLocation>
</comment>
<evidence type="ECO:0000256" key="1">
    <source>
        <dbReference type="ARBA" id="ARBA00004611"/>
    </source>
</evidence>
<accession>A0A1J4KYN8</accession>
<protein>
    <recommendedName>
        <fullName evidence="10">Dynein regulatory complex subunit 2</fullName>
    </recommendedName>
</protein>
<dbReference type="EMBL" id="MLAK01000314">
    <property type="protein sequence ID" value="OHT14822.1"/>
    <property type="molecule type" value="Genomic_DNA"/>
</dbReference>
<evidence type="ECO:0000256" key="7">
    <source>
        <dbReference type="ARBA" id="ARBA00023273"/>
    </source>
</evidence>
<dbReference type="AlphaFoldDB" id="A0A1J4KYN8"/>
<comment type="caution">
    <text evidence="14">The sequence shown here is derived from an EMBL/GenBank/DDBJ whole genome shotgun (WGS) entry which is preliminary data.</text>
</comment>
<dbReference type="RefSeq" id="XP_068367958.1">
    <property type="nucleotide sequence ID" value="XM_068498002.1"/>
</dbReference>
<evidence type="ECO:0000256" key="12">
    <source>
        <dbReference type="SAM" id="Coils"/>
    </source>
</evidence>
<dbReference type="PANTHER" id="PTHR21625">
    <property type="entry name" value="NYD-SP28 PROTEIN"/>
    <property type="match status" value="1"/>
</dbReference>
<evidence type="ECO:0000256" key="11">
    <source>
        <dbReference type="ARBA" id="ARBA00045865"/>
    </source>
</evidence>
<dbReference type="Pfam" id="PF14772">
    <property type="entry name" value="NYD-SP28"/>
    <property type="match status" value="1"/>
</dbReference>
<sequence length="477" mass="56964">MPAKKRAARRAPDPNRIDLEKIHRIQDFAKRYEEFKNYELINRAAVEDKWRDILAYEKLNQQKLNIEVIKAKYTKQLDRCDSIISRLLQWLQEGEKQYQFALRSHKYNLELLTNLANKRLNFEHDRFESSLASISNEYDTNREKTLNEYNRHVSEVKDIINAIEHEYDLKNKELAMKHRQEEDSLKIKNQEMITTLKTHLMAQTDQVITASKVKYEDYKKRTEGRMHQFNVMLEKHQKRQKEMKLNEEHIIKNAAEIAHWRRKIRSNERESKEANDRLRQEKENLSLHFRELKEIMAKFRRIEAAKLAEISVAFEDINNDLANKLRLAEKILKFSEINREMETEKEQVLPFPTSVVETDPEIQRQMKQFKLQLKGDSKFVDESDLFDKFYRRYNKVLLDKLSLQREKAALMDHNQKLKTMVRKYMSGTAIAKDLMDNPNTLFIVNQETNAPMRHVDQEVIPVIEANLTLQANRLQGY</sequence>
<proteinExistence type="inferred from homology"/>
<name>A0A1J4KYN8_9EUKA</name>
<evidence type="ECO:0000256" key="4">
    <source>
        <dbReference type="ARBA" id="ARBA00023054"/>
    </source>
</evidence>
<keyword evidence="5" id="KW-0969">Cilium</keyword>
<comment type="function">
    <text evidence="11">Component of the nexin-dynein regulatory complex (N-DRC), a key regulator of ciliary/flagellar motility which maintains the alignment and integrity of the distal axoneme and regulates microtubule sliding in motile axonemes. Plays a critical role in the assembly of N-DRC and also stabilizes the assembly of multiple inner dynein arms and radial spokes. Coassembles with DRC1 to form a central scaffold needed for assembly of the N-DRC and its attachment to the outer doublet microtubules.</text>
</comment>
<keyword evidence="4 12" id="KW-0175">Coiled coil</keyword>
<feature type="domain" description="Dynein regulatory complex protein 1/2 N-terminal" evidence="13">
    <location>
        <begin position="29"/>
        <end position="107"/>
    </location>
</feature>
<keyword evidence="15" id="KW-1185">Reference proteome</keyword>
<dbReference type="GO" id="GO:0070286">
    <property type="term" value="P:axonemal dynein complex assembly"/>
    <property type="evidence" value="ECO:0007669"/>
    <property type="project" value="InterPro"/>
</dbReference>
<evidence type="ECO:0000256" key="6">
    <source>
        <dbReference type="ARBA" id="ARBA00023212"/>
    </source>
</evidence>
<keyword evidence="6" id="KW-0206">Cytoskeleton</keyword>
<feature type="coiled-coil region" evidence="12">
    <location>
        <begin position="257"/>
        <end position="295"/>
    </location>
</feature>
<dbReference type="PANTHER" id="PTHR21625:SF0">
    <property type="entry name" value="DYNEIN REGULATORY COMPLEX SUBUNIT 2"/>
    <property type="match status" value="1"/>
</dbReference>
<keyword evidence="7" id="KW-0966">Cell projection</keyword>
<dbReference type="Proteomes" id="UP000179807">
    <property type="component" value="Unassembled WGS sequence"/>
</dbReference>
<evidence type="ECO:0000256" key="2">
    <source>
        <dbReference type="ARBA" id="ARBA00022490"/>
    </source>
</evidence>